<dbReference type="GO" id="GO:0008168">
    <property type="term" value="F:methyltransferase activity"/>
    <property type="evidence" value="ECO:0007669"/>
    <property type="project" value="UniProtKB-KW"/>
</dbReference>
<evidence type="ECO:0000256" key="1">
    <source>
        <dbReference type="ARBA" id="ARBA00022603"/>
    </source>
</evidence>
<protein>
    <recommendedName>
        <fullName evidence="4">Methyltransferase domain-containing protein</fullName>
    </recommendedName>
</protein>
<dbReference type="EMBL" id="WNKQ01000002">
    <property type="protein sequence ID" value="KAF5853223.1"/>
    <property type="molecule type" value="Genomic_DNA"/>
</dbReference>
<keyword evidence="2" id="KW-0808">Transferase</keyword>
<evidence type="ECO:0000259" key="4">
    <source>
        <dbReference type="Pfam" id="PF13649"/>
    </source>
</evidence>
<organism evidence="5 6">
    <name type="scientific">Cochliobolus sativus</name>
    <name type="common">Common root rot and spot blotch fungus</name>
    <name type="synonym">Bipolaris sorokiniana</name>
    <dbReference type="NCBI Taxonomy" id="45130"/>
    <lineage>
        <taxon>Eukaryota</taxon>
        <taxon>Fungi</taxon>
        <taxon>Dikarya</taxon>
        <taxon>Ascomycota</taxon>
        <taxon>Pezizomycotina</taxon>
        <taxon>Dothideomycetes</taxon>
        <taxon>Pleosporomycetidae</taxon>
        <taxon>Pleosporales</taxon>
        <taxon>Pleosporineae</taxon>
        <taxon>Pleosporaceae</taxon>
        <taxon>Bipolaris</taxon>
    </lineage>
</organism>
<dbReference type="InterPro" id="IPR041698">
    <property type="entry name" value="Methyltransf_25"/>
</dbReference>
<keyword evidence="1" id="KW-0489">Methyltransferase</keyword>
<dbReference type="AlphaFoldDB" id="A0A8H5ZM80"/>
<dbReference type="PANTHER" id="PTHR43464">
    <property type="entry name" value="METHYLTRANSFERASE"/>
    <property type="match status" value="1"/>
</dbReference>
<reference evidence="5" key="1">
    <citation type="submission" date="2019-11" db="EMBL/GenBank/DDBJ databases">
        <title>Bipolaris sorokiniana Genome sequencing.</title>
        <authorList>
            <person name="Wang H."/>
        </authorList>
    </citation>
    <scope>NUCLEOTIDE SEQUENCE</scope>
</reference>
<accession>A0A8H5ZM80</accession>
<dbReference type="CDD" id="cd02440">
    <property type="entry name" value="AdoMet_MTases"/>
    <property type="match status" value="1"/>
</dbReference>
<evidence type="ECO:0000313" key="5">
    <source>
        <dbReference type="EMBL" id="KAF5853223.1"/>
    </source>
</evidence>
<evidence type="ECO:0000313" key="6">
    <source>
        <dbReference type="Proteomes" id="UP000624244"/>
    </source>
</evidence>
<name>A0A8H5ZM80_COCSA</name>
<dbReference type="Proteomes" id="UP000624244">
    <property type="component" value="Unassembled WGS sequence"/>
</dbReference>
<dbReference type="GO" id="GO:0032259">
    <property type="term" value="P:methylation"/>
    <property type="evidence" value="ECO:0007669"/>
    <property type="project" value="UniProtKB-KW"/>
</dbReference>
<dbReference type="InterPro" id="IPR029063">
    <property type="entry name" value="SAM-dependent_MTases_sf"/>
</dbReference>
<sequence length="296" mass="32925">MKSNSLLRDTDHQRRGKTMEGKTLVEKWYDAHTEVEEHRLDEGRLELEVTKRTIDSCLSMLGLYKANILVVGGGPGRYAITLAKQGHQVTLSDLSEKSLNIARRNAEKEAVQLNAIIHTNALGISQHALLKAAHGSFDIMLCLGPLYHLIAPAERASVIQNCILLAKSGGYILLAYVTIYAHLRDLASREPSRFAREWQFYSQYLHSGAYTRNLATTSFHVQPADLSKEFAAFREQVDVEKILSCEGFLGSGGAKGFAALDEAEMKWWVDVVMLSADRVETLNSADHLLVVLRKGT</sequence>
<feature type="domain" description="Methyltransferase" evidence="4">
    <location>
        <begin position="68"/>
        <end position="170"/>
    </location>
</feature>
<dbReference type="Pfam" id="PF13649">
    <property type="entry name" value="Methyltransf_25"/>
    <property type="match status" value="1"/>
</dbReference>
<proteinExistence type="predicted"/>
<dbReference type="PANTHER" id="PTHR43464:SF19">
    <property type="entry name" value="UBIQUINONE BIOSYNTHESIS O-METHYLTRANSFERASE, MITOCHONDRIAL"/>
    <property type="match status" value="1"/>
</dbReference>
<gene>
    <name evidence="5" type="ORF">GGP41_001770</name>
</gene>
<comment type="caution">
    <text evidence="5">The sequence shown here is derived from an EMBL/GenBank/DDBJ whole genome shotgun (WGS) entry which is preliminary data.</text>
</comment>
<evidence type="ECO:0000256" key="3">
    <source>
        <dbReference type="ARBA" id="ARBA00022691"/>
    </source>
</evidence>
<keyword evidence="3" id="KW-0949">S-adenosyl-L-methionine</keyword>
<dbReference type="SUPFAM" id="SSF53335">
    <property type="entry name" value="S-adenosyl-L-methionine-dependent methyltransferases"/>
    <property type="match status" value="1"/>
</dbReference>
<dbReference type="Gene3D" id="3.40.50.150">
    <property type="entry name" value="Vaccinia Virus protein VP39"/>
    <property type="match status" value="1"/>
</dbReference>
<evidence type="ECO:0000256" key="2">
    <source>
        <dbReference type="ARBA" id="ARBA00022679"/>
    </source>
</evidence>